<keyword evidence="3" id="KW-0698">rRNA processing</keyword>
<dbReference type="AlphaFoldDB" id="A0A8S1HQY7"/>
<organism evidence="14 15">
    <name type="scientific">Caenorhabditis auriculariae</name>
    <dbReference type="NCBI Taxonomy" id="2777116"/>
    <lineage>
        <taxon>Eukaryota</taxon>
        <taxon>Metazoa</taxon>
        <taxon>Ecdysozoa</taxon>
        <taxon>Nematoda</taxon>
        <taxon>Chromadorea</taxon>
        <taxon>Rhabditida</taxon>
        <taxon>Rhabditina</taxon>
        <taxon>Rhabditomorpha</taxon>
        <taxon>Rhabditoidea</taxon>
        <taxon>Rhabditidae</taxon>
        <taxon>Peloderinae</taxon>
        <taxon>Caenorhabditis</taxon>
    </lineage>
</organism>
<dbReference type="Proteomes" id="UP000835052">
    <property type="component" value="Unassembled WGS sequence"/>
</dbReference>
<dbReference type="Gene3D" id="3.40.50.1010">
    <property type="entry name" value="5'-nuclease"/>
    <property type="match status" value="1"/>
</dbReference>
<evidence type="ECO:0000256" key="5">
    <source>
        <dbReference type="ARBA" id="ARBA00022801"/>
    </source>
</evidence>
<dbReference type="GO" id="GO:0000175">
    <property type="term" value="F:3'-5'-RNA exonuclease activity"/>
    <property type="evidence" value="ECO:0007669"/>
    <property type="project" value="TreeGrafter"/>
</dbReference>
<dbReference type="SUPFAM" id="SSF50249">
    <property type="entry name" value="Nucleic acid-binding proteins"/>
    <property type="match status" value="2"/>
</dbReference>
<gene>
    <name evidence="14" type="ORF">CAUJ_LOCUS12807</name>
</gene>
<dbReference type="GO" id="GO:0000176">
    <property type="term" value="C:nuclear exosome (RNase complex)"/>
    <property type="evidence" value="ECO:0007669"/>
    <property type="project" value="UniProtKB-ARBA"/>
</dbReference>
<evidence type="ECO:0000256" key="7">
    <source>
        <dbReference type="ARBA" id="ARBA00022839"/>
    </source>
</evidence>
<evidence type="ECO:0000313" key="14">
    <source>
        <dbReference type="EMBL" id="CAD6196896.1"/>
    </source>
</evidence>
<dbReference type="Pfam" id="PF17216">
    <property type="entry name" value="Rrp44_CSD1"/>
    <property type="match status" value="1"/>
</dbReference>
<keyword evidence="8" id="KW-0694">RNA-binding</keyword>
<keyword evidence="15" id="KW-1185">Reference proteome</keyword>
<dbReference type="GO" id="GO:0071031">
    <property type="term" value="P:nuclear mRNA surveillance of mRNA 3'-end processing"/>
    <property type="evidence" value="ECO:0007669"/>
    <property type="project" value="TreeGrafter"/>
</dbReference>
<dbReference type="InterPro" id="IPR041505">
    <property type="entry name" value="Dis3_CSD2"/>
</dbReference>
<evidence type="ECO:0000256" key="3">
    <source>
        <dbReference type="ARBA" id="ARBA00022552"/>
    </source>
</evidence>
<evidence type="ECO:0000256" key="8">
    <source>
        <dbReference type="ARBA" id="ARBA00022884"/>
    </source>
</evidence>
<dbReference type="GO" id="GO:0000177">
    <property type="term" value="C:cytoplasmic exosome (RNase complex)"/>
    <property type="evidence" value="ECO:0007669"/>
    <property type="project" value="TreeGrafter"/>
</dbReference>
<dbReference type="OrthoDB" id="372421at2759"/>
<keyword evidence="9" id="KW-0539">Nucleus</keyword>
<dbReference type="FunFam" id="2.40.50.700:FF:000001">
    <property type="entry name" value="Exosome complex exonuclease exoribonuclease (Rrp44)"/>
    <property type="match status" value="1"/>
</dbReference>
<sequence>MDLNIKQSGIHSCILQNNYFSNRSGKVYKKCTERYLRSDISCGLSKCIACADYGKNPIFKAPSLVSHNKYNENSVLIVDAPSFIRFYDIFSSPLFSNVIVTQTVWESVRAKSIPAYKKMNSLCYDEATDRFHVFMNEFHHETFSETTKIEGLSRGEELLAVVATYLKEHWAKYNVKPVIACSEETSAQRLSQHYEFVTDLRSYVQGIDSVDRQVPIPKRIFTMSIFRTRKIMEGIGKGTIKKGSFSVSRENYREASVIIDEQLTSWFITGMNCNRAVNGDIVAVQLLPESQWTAPEKKIRLRDVEEYVSTADDMAAEEDENMEDFDGEPRSKRSKRSVVPTAKVVGIIKRNWRQYCGILLPSVIKGARRHLFCPAERLIPRIRIETEQAEVLAHQRIMVSIDHWPRDSKYPLGHYVRTIGELGDSETENEVLLLEHDIPHAPFSDAVMACLPQENWVPDLQKPRVDLRHLTICSVRAFETLKS</sequence>
<keyword evidence="4" id="KW-0540">Nuclease</keyword>
<dbReference type="Gene3D" id="2.40.50.690">
    <property type="match status" value="1"/>
</dbReference>
<evidence type="ECO:0000256" key="4">
    <source>
        <dbReference type="ARBA" id="ARBA00022722"/>
    </source>
</evidence>
<dbReference type="FunFam" id="2.40.50.690:FF:000014">
    <property type="entry name" value="Probable exosome complex exonuclease RRP44"/>
    <property type="match status" value="1"/>
</dbReference>
<evidence type="ECO:0000259" key="13">
    <source>
        <dbReference type="Pfam" id="PF17849"/>
    </source>
</evidence>
<dbReference type="GO" id="GO:0003723">
    <property type="term" value="F:RNA binding"/>
    <property type="evidence" value="ECO:0007669"/>
    <property type="project" value="UniProtKB-KW"/>
</dbReference>
<evidence type="ECO:0000256" key="10">
    <source>
        <dbReference type="ARBA" id="ARBA00077221"/>
    </source>
</evidence>
<dbReference type="InterPro" id="IPR050180">
    <property type="entry name" value="RNR_Ribonuclease"/>
</dbReference>
<evidence type="ECO:0000256" key="6">
    <source>
        <dbReference type="ARBA" id="ARBA00022835"/>
    </source>
</evidence>
<dbReference type="InterPro" id="IPR033771">
    <property type="entry name" value="Rrp44_CSD1"/>
</dbReference>
<proteinExistence type="inferred from homology"/>
<dbReference type="InterPro" id="IPR012340">
    <property type="entry name" value="NA-bd_OB-fold"/>
</dbReference>
<keyword evidence="7" id="KW-0269">Exonuclease</keyword>
<dbReference type="EMBL" id="CAJGYM010000081">
    <property type="protein sequence ID" value="CAD6196896.1"/>
    <property type="molecule type" value="Genomic_DNA"/>
</dbReference>
<evidence type="ECO:0000313" key="15">
    <source>
        <dbReference type="Proteomes" id="UP000835052"/>
    </source>
</evidence>
<dbReference type="CDD" id="cd09862">
    <property type="entry name" value="PIN_Rrp44-like"/>
    <property type="match status" value="1"/>
</dbReference>
<comment type="similarity">
    <text evidence="2">Belongs to the RNR ribonuclease family.</text>
</comment>
<comment type="subcellular location">
    <subcellularLocation>
        <location evidence="1">Nucleus</location>
    </subcellularLocation>
</comment>
<evidence type="ECO:0000256" key="11">
    <source>
        <dbReference type="ARBA" id="ARBA00077930"/>
    </source>
</evidence>
<feature type="domain" description="CSD2" evidence="13">
    <location>
        <begin position="371"/>
        <end position="437"/>
    </location>
</feature>
<keyword evidence="5" id="KW-0378">Hydrolase</keyword>
<evidence type="ECO:0000256" key="9">
    <source>
        <dbReference type="ARBA" id="ARBA00023242"/>
    </source>
</evidence>
<dbReference type="PANTHER" id="PTHR23355:SF35">
    <property type="entry name" value="EXOSOME COMPLEX EXONUCLEASE RRP44"/>
    <property type="match status" value="1"/>
</dbReference>
<evidence type="ECO:0000256" key="1">
    <source>
        <dbReference type="ARBA" id="ARBA00004123"/>
    </source>
</evidence>
<dbReference type="Gene3D" id="2.40.50.700">
    <property type="match status" value="1"/>
</dbReference>
<name>A0A8S1HQY7_9PELO</name>
<comment type="caution">
    <text evidence="14">The sequence shown here is derived from an EMBL/GenBank/DDBJ whole genome shotgun (WGS) entry which is preliminary data.</text>
</comment>
<dbReference type="GO" id="GO:0016075">
    <property type="term" value="P:rRNA catabolic process"/>
    <property type="evidence" value="ECO:0007669"/>
    <property type="project" value="TreeGrafter"/>
</dbReference>
<reference evidence="14" key="1">
    <citation type="submission" date="2020-10" db="EMBL/GenBank/DDBJ databases">
        <authorList>
            <person name="Kikuchi T."/>
        </authorList>
    </citation>
    <scope>NUCLEOTIDE SEQUENCE</scope>
    <source>
        <strain evidence="14">NKZ352</strain>
    </source>
</reference>
<dbReference type="GO" id="GO:0006364">
    <property type="term" value="P:rRNA processing"/>
    <property type="evidence" value="ECO:0007669"/>
    <property type="project" value="UniProtKB-KW"/>
</dbReference>
<feature type="domain" description="CSD1" evidence="12">
    <location>
        <begin position="225"/>
        <end position="323"/>
    </location>
</feature>
<dbReference type="Pfam" id="PF17849">
    <property type="entry name" value="OB_Dis3"/>
    <property type="match status" value="1"/>
</dbReference>
<evidence type="ECO:0000256" key="2">
    <source>
        <dbReference type="ARBA" id="ARBA00005785"/>
    </source>
</evidence>
<keyword evidence="6" id="KW-0271">Exosome</keyword>
<evidence type="ECO:0000259" key="12">
    <source>
        <dbReference type="Pfam" id="PF17216"/>
    </source>
</evidence>
<dbReference type="GO" id="GO:0004519">
    <property type="term" value="F:endonuclease activity"/>
    <property type="evidence" value="ECO:0007669"/>
    <property type="project" value="TreeGrafter"/>
</dbReference>
<dbReference type="PANTHER" id="PTHR23355">
    <property type="entry name" value="RIBONUCLEASE"/>
    <property type="match status" value="1"/>
</dbReference>
<protein>
    <recommendedName>
        <fullName evidence="10">Protein DIS3 homolog</fullName>
    </recommendedName>
    <alternativeName>
        <fullName evidence="11">Ribosomal RNA-processing protein 44</fullName>
    </alternativeName>
</protein>
<accession>A0A8S1HQY7</accession>